<gene>
    <name evidence="1" type="ORF">AVEN_110020_1</name>
</gene>
<dbReference type="EMBL" id="BGPR01001697">
    <property type="protein sequence ID" value="GBM59747.1"/>
    <property type="molecule type" value="Genomic_DNA"/>
</dbReference>
<comment type="caution">
    <text evidence="1">The sequence shown here is derived from an EMBL/GenBank/DDBJ whole genome shotgun (WGS) entry which is preliminary data.</text>
</comment>
<accession>A0A4Y2H2Q7</accession>
<keyword evidence="2" id="KW-1185">Reference proteome</keyword>
<proteinExistence type="predicted"/>
<evidence type="ECO:0000313" key="2">
    <source>
        <dbReference type="Proteomes" id="UP000499080"/>
    </source>
</evidence>
<organism evidence="1 2">
    <name type="scientific">Araneus ventricosus</name>
    <name type="common">Orbweaver spider</name>
    <name type="synonym">Epeira ventricosa</name>
    <dbReference type="NCBI Taxonomy" id="182803"/>
    <lineage>
        <taxon>Eukaryota</taxon>
        <taxon>Metazoa</taxon>
        <taxon>Ecdysozoa</taxon>
        <taxon>Arthropoda</taxon>
        <taxon>Chelicerata</taxon>
        <taxon>Arachnida</taxon>
        <taxon>Araneae</taxon>
        <taxon>Araneomorphae</taxon>
        <taxon>Entelegynae</taxon>
        <taxon>Araneoidea</taxon>
        <taxon>Araneidae</taxon>
        <taxon>Araneus</taxon>
    </lineage>
</organism>
<dbReference type="Proteomes" id="UP000499080">
    <property type="component" value="Unassembled WGS sequence"/>
</dbReference>
<sequence>MVFVLYPPYDHLALSIWECPKRLFKQKTLAVRISLRNFHPLSLSVIDFSPAAHTSFVRVVRPEGLGEKEGFLRIRTVKLGRSRILRSLYSNDLRNQRVKTDERL</sequence>
<dbReference type="AlphaFoldDB" id="A0A4Y2H2Q7"/>
<name>A0A4Y2H2Q7_ARAVE</name>
<reference evidence="1 2" key="1">
    <citation type="journal article" date="2019" name="Sci. Rep.">
        <title>Orb-weaving spider Araneus ventricosus genome elucidates the spidroin gene catalogue.</title>
        <authorList>
            <person name="Kono N."/>
            <person name="Nakamura H."/>
            <person name="Ohtoshi R."/>
            <person name="Moran D.A.P."/>
            <person name="Shinohara A."/>
            <person name="Yoshida Y."/>
            <person name="Fujiwara M."/>
            <person name="Mori M."/>
            <person name="Tomita M."/>
            <person name="Arakawa K."/>
        </authorList>
    </citation>
    <scope>NUCLEOTIDE SEQUENCE [LARGE SCALE GENOMIC DNA]</scope>
</reference>
<protein>
    <submittedName>
        <fullName evidence="1">Uncharacterized protein</fullName>
    </submittedName>
</protein>
<evidence type="ECO:0000313" key="1">
    <source>
        <dbReference type="EMBL" id="GBM59747.1"/>
    </source>
</evidence>